<feature type="domain" description="TRAM" evidence="1">
    <location>
        <begin position="11"/>
        <end position="69"/>
    </location>
</feature>
<evidence type="ECO:0000313" key="2">
    <source>
        <dbReference type="EMBL" id="OUJ18283.1"/>
    </source>
</evidence>
<dbReference type="Pfam" id="PF01938">
    <property type="entry name" value="TRAM"/>
    <property type="match status" value="1"/>
</dbReference>
<dbReference type="SUPFAM" id="SSF50249">
    <property type="entry name" value="Nucleic acid-binding proteins"/>
    <property type="match status" value="1"/>
</dbReference>
<name>A0A1Y3GD90_9EURY</name>
<sequence length="69" mass="7428">MNEGFSNPPTPIEEGELYDVEIEDTGKEGDGIAKIENFVVFVPNANVGEKVTVEIETVKSTFGVGKVVN</sequence>
<comment type="caution">
    <text evidence="2">The sequence shown here is derived from an EMBL/GenBank/DDBJ whole genome shotgun (WGS) entry which is preliminary data.</text>
</comment>
<dbReference type="Proteomes" id="UP000195137">
    <property type="component" value="Unassembled WGS sequence"/>
</dbReference>
<dbReference type="OrthoDB" id="28569at2157"/>
<keyword evidence="3" id="KW-1185">Reference proteome</keyword>
<dbReference type="EMBL" id="MRZU01000004">
    <property type="protein sequence ID" value="OUJ18283.1"/>
    <property type="molecule type" value="Genomic_DNA"/>
</dbReference>
<dbReference type="RefSeq" id="WP_086637572.1">
    <property type="nucleotide sequence ID" value="NZ_MRZU01000004.1"/>
</dbReference>
<protein>
    <submittedName>
        <fullName evidence="2">Putative RNA-binding protein containing TRAM domain</fullName>
    </submittedName>
</protein>
<dbReference type="InterPro" id="IPR012340">
    <property type="entry name" value="NA-bd_OB-fold"/>
</dbReference>
<reference evidence="2 3" key="1">
    <citation type="submission" date="2016-12" db="EMBL/GenBank/DDBJ databases">
        <title>Discovery of methanogenic haloarchaea.</title>
        <authorList>
            <person name="Sorokin D.Y."/>
            <person name="Makarova K.S."/>
            <person name="Abbas B."/>
            <person name="Ferrer M."/>
            <person name="Golyshin P.N."/>
        </authorList>
    </citation>
    <scope>NUCLEOTIDE SEQUENCE [LARGE SCALE GENOMIC DNA]</scope>
    <source>
        <strain evidence="2">AMET1</strain>
    </source>
</reference>
<evidence type="ECO:0000313" key="3">
    <source>
        <dbReference type="Proteomes" id="UP000195137"/>
    </source>
</evidence>
<dbReference type="Gene3D" id="2.40.50.140">
    <property type="entry name" value="Nucleic acid-binding proteins"/>
    <property type="match status" value="1"/>
</dbReference>
<accession>A0A1Y3GD90</accession>
<dbReference type="InterPro" id="IPR002792">
    <property type="entry name" value="TRAM_dom"/>
</dbReference>
<organism evidence="2 3">
    <name type="scientific">Methanonatronarchaeum thermophilum</name>
    <dbReference type="NCBI Taxonomy" id="1927129"/>
    <lineage>
        <taxon>Archaea</taxon>
        <taxon>Methanobacteriati</taxon>
        <taxon>Methanobacteriota</taxon>
        <taxon>Methanonatronarchaeia</taxon>
        <taxon>Methanonatronarchaeales</taxon>
        <taxon>Methanonatronarchaeaceae</taxon>
        <taxon>Methanonatronarchaeum</taxon>
    </lineage>
</organism>
<dbReference type="PROSITE" id="PS50926">
    <property type="entry name" value="TRAM"/>
    <property type="match status" value="1"/>
</dbReference>
<proteinExistence type="predicted"/>
<evidence type="ECO:0000259" key="1">
    <source>
        <dbReference type="PROSITE" id="PS50926"/>
    </source>
</evidence>
<gene>
    <name evidence="2" type="ORF">AMET1_1194</name>
</gene>
<dbReference type="AlphaFoldDB" id="A0A1Y3GD90"/>